<gene>
    <name evidence="1" type="ordered locus">cce_0020</name>
</gene>
<dbReference type="STRING" id="43989.cce_0020"/>
<dbReference type="SUPFAM" id="SSF53756">
    <property type="entry name" value="UDP-Glycosyltransferase/glycogen phosphorylase"/>
    <property type="match status" value="1"/>
</dbReference>
<accession>B1WYE2</accession>
<keyword evidence="2" id="KW-1185">Reference proteome</keyword>
<protein>
    <recommendedName>
        <fullName evidence="3">Lipid-A-disaccharide synthase</fullName>
    </recommendedName>
</protein>
<dbReference type="Proteomes" id="UP000001203">
    <property type="component" value="Chromosome circular"/>
</dbReference>
<dbReference type="EMBL" id="CP000806">
    <property type="protein sequence ID" value="ACB49372.1"/>
    <property type="molecule type" value="Genomic_DNA"/>
</dbReference>
<dbReference type="eggNOG" id="COG4370">
    <property type="taxonomic scope" value="Bacteria"/>
</dbReference>
<dbReference type="Gene3D" id="3.40.50.2000">
    <property type="entry name" value="Glycogen Phosphorylase B"/>
    <property type="match status" value="1"/>
</dbReference>
<evidence type="ECO:0000313" key="2">
    <source>
        <dbReference type="Proteomes" id="UP000001203"/>
    </source>
</evidence>
<reference evidence="1 2" key="1">
    <citation type="journal article" date="2008" name="Proc. Natl. Acad. Sci. U.S.A.">
        <title>The genome of Cyanothece 51142, a unicellular diazotrophic cyanobacterium important in the marine nitrogen cycle.</title>
        <authorList>
            <person name="Welsh E.A."/>
            <person name="Liberton M."/>
            <person name="Stoeckel J."/>
            <person name="Loh T."/>
            <person name="Elvitigala T."/>
            <person name="Wang C."/>
            <person name="Wollam A."/>
            <person name="Fulton R.S."/>
            <person name="Clifton S.W."/>
            <person name="Jacobs J.M."/>
            <person name="Aurora R."/>
            <person name="Ghosh B.K."/>
            <person name="Sherman L.A."/>
            <person name="Smith R.D."/>
            <person name="Wilson R.K."/>
            <person name="Pakrasi H.B."/>
        </authorList>
    </citation>
    <scope>NUCLEOTIDE SEQUENCE [LARGE SCALE GENOMIC DNA]</scope>
    <source>
        <strain evidence="2">ATCC 51142 / BH68</strain>
    </source>
</reference>
<dbReference type="AlphaFoldDB" id="B1WYE2"/>
<dbReference type="KEGG" id="cyt:cce_0020"/>
<dbReference type="PANTHER" id="PTHR39517">
    <property type="entry name" value="SLL0192 PROTEIN"/>
    <property type="match status" value="1"/>
</dbReference>
<dbReference type="InterPro" id="IPR019994">
    <property type="entry name" value="Lipid-A-disac_synthase-rel_put"/>
</dbReference>
<name>B1WYE2_CROS5</name>
<dbReference type="PANTHER" id="PTHR39517:SF1">
    <property type="entry name" value="LIPID-A-DISACCHARIDE SYNTHASE"/>
    <property type="match status" value="1"/>
</dbReference>
<dbReference type="HOGENOM" id="CLU_035659_0_0_3"/>
<evidence type="ECO:0000313" key="1">
    <source>
        <dbReference type="EMBL" id="ACB49372.1"/>
    </source>
</evidence>
<organism evidence="1 2">
    <name type="scientific">Crocosphaera subtropica (strain ATCC 51142 / BH68)</name>
    <name type="common">Cyanothece sp. (strain ATCC 51142)</name>
    <dbReference type="NCBI Taxonomy" id="43989"/>
    <lineage>
        <taxon>Bacteria</taxon>
        <taxon>Bacillati</taxon>
        <taxon>Cyanobacteriota</taxon>
        <taxon>Cyanophyceae</taxon>
        <taxon>Oscillatoriophycideae</taxon>
        <taxon>Chroococcales</taxon>
        <taxon>Aphanothecaceae</taxon>
        <taxon>Crocosphaera</taxon>
        <taxon>Crocosphaera subtropica</taxon>
    </lineage>
</organism>
<evidence type="ECO:0008006" key="3">
    <source>
        <dbReference type="Google" id="ProtNLM"/>
    </source>
</evidence>
<sequence>MCILCNCFSFYQSKVGNKIKLIHSNLSMAIMVKKEVLFMSNGHGEDLNASLILQELHKIAPDISITAMPLVGEGNAYRSLHLPLIGQPKTLPSGGIFYMNPLTLLKDVFAGLISLTIYQIRTLLKYCSRYHLIIAVGDIFPVTMAYISGRPFVAFLVSTSSFYEGKLQLPWLTRWCLRSPRCLAIFTRDAFTAEDLQQQGLHNAYFLGYPIMDILTPTGKNLHLDDNIPTIALLPGSRVPEAIDNLELLLQVSESLATLEKVQFRVALVQAIKETHLKRLAEKLGWQYHSLGILVKDTIRIECYYQAFADIIDNCNLAIGMAGTAVEQVVGLGKPVIQLPGKGPQFTYAFAEAQMRLLGISVKTIGKSYKNPYLCTEATQTIQAILKDKNYLENCRKNGQERVGKPGGSLSIATAIAKLLCSEQKIFQKSNKKKGLN</sequence>
<proteinExistence type="predicted"/>
<dbReference type="NCBIfam" id="TIGR03492">
    <property type="entry name" value="lipid-A-disaccharide synthase-related protein"/>
    <property type="match status" value="1"/>
</dbReference>